<name>A0ACB9ZUP0_CATRO</name>
<gene>
    <name evidence="1" type="ORF">M9H77_36794</name>
</gene>
<reference evidence="2" key="1">
    <citation type="journal article" date="2023" name="Nat. Plants">
        <title>Single-cell RNA sequencing provides a high-resolution roadmap for understanding the multicellular compartmentation of specialized metabolism.</title>
        <authorList>
            <person name="Sun S."/>
            <person name="Shen X."/>
            <person name="Li Y."/>
            <person name="Li Y."/>
            <person name="Wang S."/>
            <person name="Li R."/>
            <person name="Zhang H."/>
            <person name="Shen G."/>
            <person name="Guo B."/>
            <person name="Wei J."/>
            <person name="Xu J."/>
            <person name="St-Pierre B."/>
            <person name="Chen S."/>
            <person name="Sun C."/>
        </authorList>
    </citation>
    <scope>NUCLEOTIDE SEQUENCE [LARGE SCALE GENOMIC DNA]</scope>
</reference>
<keyword evidence="2" id="KW-1185">Reference proteome</keyword>
<proteinExistence type="predicted"/>
<evidence type="ECO:0000313" key="2">
    <source>
        <dbReference type="Proteomes" id="UP001060085"/>
    </source>
</evidence>
<dbReference type="Proteomes" id="UP001060085">
    <property type="component" value="Linkage Group LG08"/>
</dbReference>
<sequence length="129" mass="15141">MRTKQCICLPFSATTKFIIYPQCIDVVARTRNSDWRSDHHLYFFLESLSLHDQIFIVLFLFRPATSSFLGLYVVIPSVAEPLVALPLLHCVFGDRVDKVYRIWWSLELSYFRVIVIIRFRLTRNGLISV</sequence>
<dbReference type="EMBL" id="CM044708">
    <property type="protein sequence ID" value="KAI5650789.1"/>
    <property type="molecule type" value="Genomic_DNA"/>
</dbReference>
<accession>A0ACB9ZUP0</accession>
<evidence type="ECO:0000313" key="1">
    <source>
        <dbReference type="EMBL" id="KAI5650789.1"/>
    </source>
</evidence>
<comment type="caution">
    <text evidence="1">The sequence shown here is derived from an EMBL/GenBank/DDBJ whole genome shotgun (WGS) entry which is preliminary data.</text>
</comment>
<organism evidence="1 2">
    <name type="scientific">Catharanthus roseus</name>
    <name type="common">Madagascar periwinkle</name>
    <name type="synonym">Vinca rosea</name>
    <dbReference type="NCBI Taxonomy" id="4058"/>
    <lineage>
        <taxon>Eukaryota</taxon>
        <taxon>Viridiplantae</taxon>
        <taxon>Streptophyta</taxon>
        <taxon>Embryophyta</taxon>
        <taxon>Tracheophyta</taxon>
        <taxon>Spermatophyta</taxon>
        <taxon>Magnoliopsida</taxon>
        <taxon>eudicotyledons</taxon>
        <taxon>Gunneridae</taxon>
        <taxon>Pentapetalae</taxon>
        <taxon>asterids</taxon>
        <taxon>lamiids</taxon>
        <taxon>Gentianales</taxon>
        <taxon>Apocynaceae</taxon>
        <taxon>Rauvolfioideae</taxon>
        <taxon>Vinceae</taxon>
        <taxon>Catharanthinae</taxon>
        <taxon>Catharanthus</taxon>
    </lineage>
</organism>
<protein>
    <submittedName>
        <fullName evidence="1">Uncharacterized protein</fullName>
    </submittedName>
</protein>